<keyword evidence="1" id="KW-0732">Signal</keyword>
<dbReference type="InterPro" id="IPR008979">
    <property type="entry name" value="Galactose-bd-like_sf"/>
</dbReference>
<protein>
    <recommendedName>
        <fullName evidence="4">Carbohydrate binding domain-containing protein</fullName>
    </recommendedName>
</protein>
<keyword evidence="3" id="KW-1185">Reference proteome</keyword>
<name>A0ABX0U9D1_9FLAO</name>
<dbReference type="Gene3D" id="2.60.120.260">
    <property type="entry name" value="Galactose-binding domain-like"/>
    <property type="match status" value="1"/>
</dbReference>
<feature type="signal peptide" evidence="1">
    <location>
        <begin position="1"/>
        <end position="24"/>
    </location>
</feature>
<evidence type="ECO:0008006" key="4">
    <source>
        <dbReference type="Google" id="ProtNLM"/>
    </source>
</evidence>
<accession>A0ABX0U9D1</accession>
<dbReference type="RefSeq" id="WP_167185555.1">
    <property type="nucleotide sequence ID" value="NZ_JAASQL010000001.1"/>
</dbReference>
<evidence type="ECO:0000313" key="3">
    <source>
        <dbReference type="Proteomes" id="UP000745859"/>
    </source>
</evidence>
<dbReference type="EMBL" id="JAASQL010000001">
    <property type="protein sequence ID" value="NIJ44823.1"/>
    <property type="molecule type" value="Genomic_DNA"/>
</dbReference>
<comment type="caution">
    <text evidence="2">The sequence shown here is derived from an EMBL/GenBank/DDBJ whole genome shotgun (WGS) entry which is preliminary data.</text>
</comment>
<feature type="chain" id="PRO_5045892867" description="Carbohydrate binding domain-containing protein" evidence="1">
    <location>
        <begin position="25"/>
        <end position="184"/>
    </location>
</feature>
<organism evidence="2 3">
    <name type="scientific">Wenyingzhuangia heitensis</name>
    <dbReference type="NCBI Taxonomy" id="1487859"/>
    <lineage>
        <taxon>Bacteria</taxon>
        <taxon>Pseudomonadati</taxon>
        <taxon>Bacteroidota</taxon>
        <taxon>Flavobacteriia</taxon>
        <taxon>Flavobacteriales</taxon>
        <taxon>Flavobacteriaceae</taxon>
        <taxon>Wenyingzhuangia</taxon>
    </lineage>
</organism>
<evidence type="ECO:0000313" key="2">
    <source>
        <dbReference type="EMBL" id="NIJ44823.1"/>
    </source>
</evidence>
<dbReference type="Proteomes" id="UP000745859">
    <property type="component" value="Unassembled WGS sequence"/>
</dbReference>
<dbReference type="SUPFAM" id="SSF49785">
    <property type="entry name" value="Galactose-binding domain-like"/>
    <property type="match status" value="1"/>
</dbReference>
<evidence type="ECO:0000256" key="1">
    <source>
        <dbReference type="SAM" id="SignalP"/>
    </source>
</evidence>
<reference evidence="2 3" key="1">
    <citation type="submission" date="2020-03" db="EMBL/GenBank/DDBJ databases">
        <title>Genomic Encyclopedia of Type Strains, Phase IV (KMG-IV): sequencing the most valuable type-strain genomes for metagenomic binning, comparative biology and taxonomic classification.</title>
        <authorList>
            <person name="Goeker M."/>
        </authorList>
    </citation>
    <scope>NUCLEOTIDE SEQUENCE [LARGE SCALE GENOMIC DNA]</scope>
    <source>
        <strain evidence="2 3">DSM 101599</strain>
    </source>
</reference>
<proteinExistence type="predicted"/>
<sequence>MIQKLFKNTCVAFTVLGISFAASAQISGVDKASFDFENGSPENWTQSKGFETSTEQVASGKKSMKVTFKSYDNIGAGPKLQSFRGKKVSPGFFNLKAGTYEVSAKVFLEGEVPGFLQISLSGDPKVNSKFKRLDKLPQKSWQTLTSTFTIDKDSHKNWLSIGFFVFPKSGSGTVYVDDLNIVKK</sequence>
<gene>
    <name evidence="2" type="ORF">FHR24_001262</name>
</gene>